<dbReference type="GO" id="GO:0005615">
    <property type="term" value="C:extracellular space"/>
    <property type="evidence" value="ECO:0000318"/>
    <property type="project" value="GO_Central"/>
</dbReference>
<feature type="domain" description="ShKT" evidence="4">
    <location>
        <begin position="587"/>
        <end position="618"/>
    </location>
</feature>
<evidence type="ECO:0000313" key="6">
    <source>
        <dbReference type="Proteomes" id="UP000007110"/>
    </source>
</evidence>
<feature type="region of interest" description="Disordered" evidence="2">
    <location>
        <begin position="148"/>
        <end position="184"/>
    </location>
</feature>
<dbReference type="PROSITE" id="PS01009">
    <property type="entry name" value="CRISP_1"/>
    <property type="match status" value="1"/>
</dbReference>
<dbReference type="RefSeq" id="XP_001201179.2">
    <property type="nucleotide sequence ID" value="XM_001201179.4"/>
</dbReference>
<dbReference type="PROSITE" id="PS01010">
    <property type="entry name" value="CRISP_2"/>
    <property type="match status" value="1"/>
</dbReference>
<dbReference type="Pfam" id="PF00188">
    <property type="entry name" value="CAP"/>
    <property type="match status" value="1"/>
</dbReference>
<proteinExistence type="predicted"/>
<dbReference type="SUPFAM" id="SSF55797">
    <property type="entry name" value="PR-1-like"/>
    <property type="match status" value="1"/>
</dbReference>
<keyword evidence="3" id="KW-0472">Membrane</keyword>
<reference evidence="5" key="2">
    <citation type="submission" date="2021-01" db="UniProtKB">
        <authorList>
            <consortium name="EnsemblMetazoa"/>
        </authorList>
    </citation>
    <scope>IDENTIFICATION</scope>
</reference>
<accession>A0A7M7G1P7</accession>
<dbReference type="KEGG" id="spu:764722"/>
<dbReference type="PANTHER" id="PTHR10334">
    <property type="entry name" value="CYSTEINE-RICH SECRETORY PROTEIN-RELATED"/>
    <property type="match status" value="1"/>
</dbReference>
<feature type="region of interest" description="Disordered" evidence="2">
    <location>
        <begin position="105"/>
        <end position="125"/>
    </location>
</feature>
<dbReference type="InterPro" id="IPR000742">
    <property type="entry name" value="EGF"/>
</dbReference>
<dbReference type="InterPro" id="IPR035940">
    <property type="entry name" value="CAP_sf"/>
</dbReference>
<reference evidence="6" key="1">
    <citation type="submission" date="2015-02" db="EMBL/GenBank/DDBJ databases">
        <title>Genome sequencing for Strongylocentrotus purpuratus.</title>
        <authorList>
            <person name="Murali S."/>
            <person name="Liu Y."/>
            <person name="Vee V."/>
            <person name="English A."/>
            <person name="Wang M."/>
            <person name="Skinner E."/>
            <person name="Han Y."/>
            <person name="Muzny D.M."/>
            <person name="Worley K.C."/>
            <person name="Gibbs R.A."/>
        </authorList>
    </citation>
    <scope>NUCLEOTIDE SEQUENCE</scope>
</reference>
<dbReference type="InterPro" id="IPR014044">
    <property type="entry name" value="CAP_dom"/>
</dbReference>
<dbReference type="InterPro" id="IPR018244">
    <property type="entry name" value="Allrgn_V5/Tpx1_CS"/>
</dbReference>
<evidence type="ECO:0000256" key="2">
    <source>
        <dbReference type="SAM" id="MobiDB-lite"/>
    </source>
</evidence>
<feature type="compositionally biased region" description="Basic residues" evidence="2">
    <location>
        <begin position="162"/>
        <end position="173"/>
    </location>
</feature>
<dbReference type="FunFam" id="3.40.33.10:FF:000123">
    <property type="entry name" value="Uncharacterized protein"/>
    <property type="match status" value="1"/>
</dbReference>
<organism evidence="5 6">
    <name type="scientific">Strongylocentrotus purpuratus</name>
    <name type="common">Purple sea urchin</name>
    <dbReference type="NCBI Taxonomy" id="7668"/>
    <lineage>
        <taxon>Eukaryota</taxon>
        <taxon>Metazoa</taxon>
        <taxon>Echinodermata</taxon>
        <taxon>Eleutherozoa</taxon>
        <taxon>Echinozoa</taxon>
        <taxon>Echinoidea</taxon>
        <taxon>Euechinoidea</taxon>
        <taxon>Echinacea</taxon>
        <taxon>Camarodonta</taxon>
        <taxon>Echinidea</taxon>
        <taxon>Strongylocentrotidae</taxon>
        <taxon>Strongylocentrotus</taxon>
    </lineage>
</organism>
<name>A0A7M7G1P7_STRPU</name>
<dbReference type="PROSITE" id="PS00022">
    <property type="entry name" value="EGF_1"/>
    <property type="match status" value="1"/>
</dbReference>
<dbReference type="InterPro" id="IPR003582">
    <property type="entry name" value="ShKT_dom"/>
</dbReference>
<feature type="transmembrane region" description="Helical" evidence="3">
    <location>
        <begin position="12"/>
        <end position="29"/>
    </location>
</feature>
<evidence type="ECO:0000313" key="5">
    <source>
        <dbReference type="EnsemblMetazoa" id="XP_001201179"/>
    </source>
</evidence>
<dbReference type="SMART" id="SM00254">
    <property type="entry name" value="ShKT"/>
    <property type="match status" value="2"/>
</dbReference>
<dbReference type="PROSITE" id="PS51670">
    <property type="entry name" value="SHKT"/>
    <property type="match status" value="1"/>
</dbReference>
<comment type="caution">
    <text evidence="1">Lacks conserved residue(s) required for the propagation of feature annotation.</text>
</comment>
<evidence type="ECO:0000256" key="3">
    <source>
        <dbReference type="SAM" id="Phobius"/>
    </source>
</evidence>
<protein>
    <recommendedName>
        <fullName evidence="4">ShKT domain-containing protein</fullName>
    </recommendedName>
</protein>
<keyword evidence="3" id="KW-1133">Transmembrane helix</keyword>
<dbReference type="GeneID" id="764722"/>
<dbReference type="PRINTS" id="PR00837">
    <property type="entry name" value="V5TPXLIKE"/>
</dbReference>
<dbReference type="Proteomes" id="UP000007110">
    <property type="component" value="Unassembled WGS sequence"/>
</dbReference>
<dbReference type="OrthoDB" id="737510at2759"/>
<dbReference type="EnsemblMetazoa" id="XM_001201179">
    <property type="protein sequence ID" value="XP_001201179"/>
    <property type="gene ID" value="LOC764722"/>
</dbReference>
<dbReference type="InParanoid" id="A0A7M7G1P7"/>
<sequence length="626" mass="70858">MPSVCRTNTLRHFGSVSAYFLLYFFVAVVDGVPQRTLRDPIAEVDPDAVILRTRSHQQAQNNEEFTSITTTSSAPEAYDPSYSLNFLDDDFLLFWNFSSVDEADDEATTTREVPSDGEGTNLEDLVLRLEDEARLDEREMEREDLRQALEARRSRPSSRLAQPRRKKPKKRKDLRSEYTPLSNKHKKRLLDMHNSYRRRTPGPASNMEEMVWDDELTLMSKKYAKKCIWAHGQAIDSKQFKHVGQNLAYGKNPRGINMSPFYLASLWYHEKNNYDITTDTCKPNTLCGHYTQMIWWDTNKLGCASHWCDEMNIPGSTMVIRDALYLVCNYGPGGNIHGKKPYDIGRPCTQCTSGSGRCRDGLCSDCDLREPACDCMLECQNGGILDEQNCVCSCPTGWMGLSCEKVCNNTHAWCGNGWPKEWCFNNNDDNPVEELCPAMCGLCDCGGPMCVNGGRKSGFTCECDCPTPWGGEDCSECTIKCMHGTLDESTCQCTCDDGWMGLSCSEPCENKHQLCYHGWYPNWCDEEHPYVLDNCPAMCELCKINTGGNTRTGNCRKRCKNGGSLQQSACECDCPEGWFGDDCSLECRDKFHHCQWSTRLCDNRDYARHYCPVSCDLCSPPLDIAE</sequence>
<keyword evidence="6" id="KW-1185">Reference proteome</keyword>
<dbReference type="Gene3D" id="3.40.33.10">
    <property type="entry name" value="CAP"/>
    <property type="match status" value="1"/>
</dbReference>
<evidence type="ECO:0000259" key="4">
    <source>
        <dbReference type="PROSITE" id="PS51670"/>
    </source>
</evidence>
<keyword evidence="3" id="KW-0812">Transmembrane</keyword>
<dbReference type="InterPro" id="IPR001283">
    <property type="entry name" value="CRISP-related"/>
</dbReference>
<dbReference type="OMA" id="YKTCQCT"/>
<evidence type="ECO:0000256" key="1">
    <source>
        <dbReference type="PROSITE-ProRule" id="PRU01005"/>
    </source>
</evidence>
<dbReference type="SMART" id="SM00181">
    <property type="entry name" value="EGF"/>
    <property type="match status" value="3"/>
</dbReference>
<dbReference type="SMART" id="SM00198">
    <property type="entry name" value="SCP"/>
    <property type="match status" value="1"/>
</dbReference>
<dbReference type="AlphaFoldDB" id="A0A7M7G1P7"/>